<organism evidence="2 3">
    <name type="scientific">Austropuccinia psidii MF-1</name>
    <dbReference type="NCBI Taxonomy" id="1389203"/>
    <lineage>
        <taxon>Eukaryota</taxon>
        <taxon>Fungi</taxon>
        <taxon>Dikarya</taxon>
        <taxon>Basidiomycota</taxon>
        <taxon>Pucciniomycotina</taxon>
        <taxon>Pucciniomycetes</taxon>
        <taxon>Pucciniales</taxon>
        <taxon>Sphaerophragmiaceae</taxon>
        <taxon>Austropuccinia</taxon>
    </lineage>
</organism>
<gene>
    <name evidence="2" type="ORF">O181_023745</name>
</gene>
<keyword evidence="3" id="KW-1185">Reference proteome</keyword>
<accession>A0A9Q3GZD9</accession>
<dbReference type="Proteomes" id="UP000765509">
    <property type="component" value="Unassembled WGS sequence"/>
</dbReference>
<feature type="signal peptide" evidence="1">
    <location>
        <begin position="1"/>
        <end position="21"/>
    </location>
</feature>
<evidence type="ECO:0000313" key="3">
    <source>
        <dbReference type="Proteomes" id="UP000765509"/>
    </source>
</evidence>
<name>A0A9Q3GZD9_9BASI</name>
<feature type="chain" id="PRO_5040308026" evidence="1">
    <location>
        <begin position="22"/>
        <end position="335"/>
    </location>
</feature>
<evidence type="ECO:0000256" key="1">
    <source>
        <dbReference type="SAM" id="SignalP"/>
    </source>
</evidence>
<reference evidence="2" key="1">
    <citation type="submission" date="2021-03" db="EMBL/GenBank/DDBJ databases">
        <title>Draft genome sequence of rust myrtle Austropuccinia psidii MF-1, a brazilian biotype.</title>
        <authorList>
            <person name="Quecine M.C."/>
            <person name="Pachon D.M.R."/>
            <person name="Bonatelli M.L."/>
            <person name="Correr F.H."/>
            <person name="Franceschini L.M."/>
            <person name="Leite T.F."/>
            <person name="Margarido G.R.A."/>
            <person name="Almeida C.A."/>
            <person name="Ferrarezi J.A."/>
            <person name="Labate C.A."/>
        </authorList>
    </citation>
    <scope>NUCLEOTIDE SEQUENCE</scope>
    <source>
        <strain evidence="2">MF-1</strain>
    </source>
</reference>
<keyword evidence="1" id="KW-0732">Signal</keyword>
<dbReference type="EMBL" id="AVOT02007498">
    <property type="protein sequence ID" value="MBW0484030.1"/>
    <property type="molecule type" value="Genomic_DNA"/>
</dbReference>
<proteinExistence type="predicted"/>
<protein>
    <submittedName>
        <fullName evidence="2">Uncharacterized protein</fullName>
    </submittedName>
</protein>
<evidence type="ECO:0000313" key="2">
    <source>
        <dbReference type="EMBL" id="MBW0484030.1"/>
    </source>
</evidence>
<dbReference type="AlphaFoldDB" id="A0A9Q3GZD9"/>
<dbReference type="OrthoDB" id="2501520at2759"/>
<sequence>MFCSLKFFLLSILVGFYTSSFQKVFYNYDNAKLIQDSAFVPENGNYVFRNVATGEVIQHDRRNGVPNIYTGKTKFRRGGKGQFSQLALQPHKTGTKWISIRTPQTQGTKCISAQWGYHTDGGADHAGTLYECAVDPLDLKATLEKTKQWWLLMPSETATKLKVGSASGKAGGQELKDVKIGKELLVSQISKDKKNWKSFLPYWNTKTNRMEPLPAWKYTKRQVINEPTELSHDAISTHEVDQVIEKLKATTNIIKRSTHLAHHHRYRPTSKHSKLRKSPSKRLGPFYVVAVDHLYDMETRVWSSQSHKTVGNQLSLMMKNLDPNDKTQQWYLERE</sequence>
<comment type="caution">
    <text evidence="2">The sequence shown here is derived from an EMBL/GenBank/DDBJ whole genome shotgun (WGS) entry which is preliminary data.</text>
</comment>